<geneLocation type="plasmid" evidence="3 4">
    <name>pBVIE01</name>
</geneLocation>
<feature type="domain" description="SprT-like" evidence="2">
    <location>
        <begin position="18"/>
        <end position="115"/>
    </location>
</feature>
<dbReference type="AlphaFoldDB" id="A4JUG1"/>
<dbReference type="Pfam" id="PF10263">
    <property type="entry name" value="SprT-like"/>
    <property type="match status" value="1"/>
</dbReference>
<keyword evidence="3" id="KW-0614">Plasmid</keyword>
<dbReference type="InterPro" id="IPR006640">
    <property type="entry name" value="SprT-like_domain"/>
</dbReference>
<sequence length="283" mass="30813">MRELKPTKEAYEALQFAYDFFNERLFDGELKGCLITLNRTGRSFGHFSPQSFVNRSHDITDLINLNPALFSSRPVEDVLSTLAHEMCHQWREYDGEPPRKSYHDKKWSARMLSIGLQPSATGSPGGKTVGEKMSHYVIPDGPFIRVCKELLTHSSGIVWFDRYPQLSGKDYTYAGTVAMPAKLAVATGSLGIDAPTGNEDGESGEDEGDSEVEGASVELPVFSPIPMENGLDIAGVVGSGANGKTNSSNRMKYSCGGCGRNIWGSAGVNANCNDCDKPFEQRG</sequence>
<feature type="compositionally biased region" description="Acidic residues" evidence="1">
    <location>
        <begin position="199"/>
        <end position="212"/>
    </location>
</feature>
<evidence type="ECO:0000256" key="1">
    <source>
        <dbReference type="SAM" id="MobiDB-lite"/>
    </source>
</evidence>
<protein>
    <submittedName>
        <fullName evidence="3">Zinc metalloproteinase Mpr protein</fullName>
    </submittedName>
</protein>
<evidence type="ECO:0000313" key="3">
    <source>
        <dbReference type="EMBL" id="ABO59914.1"/>
    </source>
</evidence>
<dbReference type="HOGENOM" id="CLU_068645_0_0_4"/>
<evidence type="ECO:0000259" key="2">
    <source>
        <dbReference type="Pfam" id="PF10263"/>
    </source>
</evidence>
<accession>A4JUG1</accession>
<organism evidence="3 4">
    <name type="scientific">Burkholderia vietnamiensis (strain G4 / LMG 22486)</name>
    <name type="common">Burkholderia cepacia (strain R1808)</name>
    <dbReference type="NCBI Taxonomy" id="269482"/>
    <lineage>
        <taxon>Bacteria</taxon>
        <taxon>Pseudomonadati</taxon>
        <taxon>Pseudomonadota</taxon>
        <taxon>Betaproteobacteria</taxon>
        <taxon>Burkholderiales</taxon>
        <taxon>Burkholderiaceae</taxon>
        <taxon>Burkholderia</taxon>
        <taxon>Burkholderia cepacia complex</taxon>
    </lineage>
</organism>
<dbReference type="Proteomes" id="UP000002287">
    <property type="component" value="Plasmid pBVIE01"/>
</dbReference>
<dbReference type="GO" id="GO:0006950">
    <property type="term" value="P:response to stress"/>
    <property type="evidence" value="ECO:0007669"/>
    <property type="project" value="UniProtKB-ARBA"/>
</dbReference>
<reference evidence="3 4" key="1">
    <citation type="submission" date="2007-03" db="EMBL/GenBank/DDBJ databases">
        <title>Complete sequence of plasmid pBVIE01 of Burkholderia vietnamiensis G4.</title>
        <authorList>
            <consortium name="US DOE Joint Genome Institute"/>
            <person name="Copeland A."/>
            <person name="Lucas S."/>
            <person name="Lapidus A."/>
            <person name="Barry K."/>
            <person name="Detter J.C."/>
            <person name="Glavina del Rio T."/>
            <person name="Hammon N."/>
            <person name="Israni S."/>
            <person name="Dalin E."/>
            <person name="Tice H."/>
            <person name="Pitluck S."/>
            <person name="Chain P."/>
            <person name="Malfatti S."/>
            <person name="Shin M."/>
            <person name="Vergez L."/>
            <person name="Schmutz J."/>
            <person name="Larimer F."/>
            <person name="Land M."/>
            <person name="Hauser L."/>
            <person name="Kyrpides N."/>
            <person name="Tiedje J."/>
            <person name="Richardson P."/>
        </authorList>
    </citation>
    <scope>NUCLEOTIDE SEQUENCE [LARGE SCALE GENOMIC DNA]</scope>
    <source>
        <strain evidence="4">G4 / LMG 22486</strain>
        <plasmid evidence="3 4">pBVIE01</plasmid>
    </source>
</reference>
<dbReference type="EMBL" id="CP000617">
    <property type="protein sequence ID" value="ABO59914.1"/>
    <property type="molecule type" value="Genomic_DNA"/>
</dbReference>
<name>A4JUG1_BURVG</name>
<dbReference type="KEGG" id="bvi:Bcep1808_7028"/>
<evidence type="ECO:0000313" key="4">
    <source>
        <dbReference type="Proteomes" id="UP000002287"/>
    </source>
</evidence>
<proteinExistence type="predicted"/>
<feature type="region of interest" description="Disordered" evidence="1">
    <location>
        <begin position="192"/>
        <end position="213"/>
    </location>
</feature>
<gene>
    <name evidence="3" type="ordered locus">Bcep1808_7028</name>
</gene>